<dbReference type="AlphaFoldDB" id="A0AA39HCJ0"/>
<accession>A0AA39HCJ0</accession>
<keyword evidence="2" id="KW-1185">Reference proteome</keyword>
<reference evidence="1" key="1">
    <citation type="submission" date="2023-06" db="EMBL/GenBank/DDBJ databases">
        <title>Genomic analysis of the entomopathogenic nematode Steinernema hermaphroditum.</title>
        <authorList>
            <person name="Schwarz E.M."/>
            <person name="Heppert J.K."/>
            <person name="Baniya A."/>
            <person name="Schwartz H.T."/>
            <person name="Tan C.-H."/>
            <person name="Antoshechkin I."/>
            <person name="Sternberg P.W."/>
            <person name="Goodrich-Blair H."/>
            <person name="Dillman A.R."/>
        </authorList>
    </citation>
    <scope>NUCLEOTIDE SEQUENCE</scope>
    <source>
        <strain evidence="1">PS9179</strain>
        <tissue evidence="1">Whole animal</tissue>
    </source>
</reference>
<evidence type="ECO:0000313" key="1">
    <source>
        <dbReference type="EMBL" id="KAK0403343.1"/>
    </source>
</evidence>
<gene>
    <name evidence="1" type="ORF">QR680_016870</name>
</gene>
<dbReference type="Proteomes" id="UP001175271">
    <property type="component" value="Unassembled WGS sequence"/>
</dbReference>
<dbReference type="EMBL" id="JAUCMV010000004">
    <property type="protein sequence ID" value="KAK0403343.1"/>
    <property type="molecule type" value="Genomic_DNA"/>
</dbReference>
<name>A0AA39HCJ0_9BILA</name>
<proteinExistence type="predicted"/>
<evidence type="ECO:0000313" key="2">
    <source>
        <dbReference type="Proteomes" id="UP001175271"/>
    </source>
</evidence>
<comment type="caution">
    <text evidence="1">The sequence shown here is derived from an EMBL/GenBank/DDBJ whole genome shotgun (WGS) entry which is preliminary data.</text>
</comment>
<protein>
    <submittedName>
        <fullName evidence="1">Uncharacterized protein</fullName>
    </submittedName>
</protein>
<sequence length="115" mass="13614">MDLFHGFFSAFAFLFRNDQRRYLLDVIDLQEDYFSEGDAFFASTIDVDFVNVVFPAFSFLLRQNQRLDQLDLLDEPFELIEHGDISGFEANFNEIFIDHNNNVVVFQINNNRFIQ</sequence>
<organism evidence="1 2">
    <name type="scientific">Steinernema hermaphroditum</name>
    <dbReference type="NCBI Taxonomy" id="289476"/>
    <lineage>
        <taxon>Eukaryota</taxon>
        <taxon>Metazoa</taxon>
        <taxon>Ecdysozoa</taxon>
        <taxon>Nematoda</taxon>
        <taxon>Chromadorea</taxon>
        <taxon>Rhabditida</taxon>
        <taxon>Tylenchina</taxon>
        <taxon>Panagrolaimomorpha</taxon>
        <taxon>Strongyloidoidea</taxon>
        <taxon>Steinernematidae</taxon>
        <taxon>Steinernema</taxon>
    </lineage>
</organism>